<name>A0A152A2Z5_TIELA</name>
<evidence type="ECO:0000256" key="2">
    <source>
        <dbReference type="ARBA" id="ARBA00022723"/>
    </source>
</evidence>
<dbReference type="PANTHER" id="PTHR11264">
    <property type="entry name" value="URACIL-DNA GLYCOSYLASE"/>
    <property type="match status" value="1"/>
</dbReference>
<dbReference type="InParanoid" id="A0A152A2Z5"/>
<feature type="region of interest" description="Disordered" evidence="6">
    <location>
        <begin position="456"/>
        <end position="485"/>
    </location>
</feature>
<evidence type="ECO:0000256" key="6">
    <source>
        <dbReference type="SAM" id="MobiDB-lite"/>
    </source>
</evidence>
<dbReference type="AlphaFoldDB" id="A0A152A2Z5"/>
<feature type="compositionally biased region" description="Low complexity" evidence="6">
    <location>
        <begin position="701"/>
        <end position="717"/>
    </location>
</feature>
<dbReference type="CDD" id="cd22671">
    <property type="entry name" value="FHA_APTX-like"/>
    <property type="match status" value="1"/>
</dbReference>
<evidence type="ECO:0000256" key="4">
    <source>
        <dbReference type="ARBA" id="ARBA00022833"/>
    </source>
</evidence>
<evidence type="ECO:0000313" key="9">
    <source>
        <dbReference type="EMBL" id="KYR00475.1"/>
    </source>
</evidence>
<organism evidence="9 10">
    <name type="scientific">Tieghemostelium lacteum</name>
    <name type="common">Slime mold</name>
    <name type="synonym">Dictyostelium lacteum</name>
    <dbReference type="NCBI Taxonomy" id="361077"/>
    <lineage>
        <taxon>Eukaryota</taxon>
        <taxon>Amoebozoa</taxon>
        <taxon>Evosea</taxon>
        <taxon>Eumycetozoa</taxon>
        <taxon>Dictyostelia</taxon>
        <taxon>Dictyosteliales</taxon>
        <taxon>Raperosteliaceae</taxon>
        <taxon>Tieghemostelium</taxon>
    </lineage>
</organism>
<evidence type="ECO:0000256" key="1">
    <source>
        <dbReference type="ARBA" id="ARBA00004123"/>
    </source>
</evidence>
<feature type="compositionally biased region" description="Basic and acidic residues" evidence="6">
    <location>
        <begin position="688"/>
        <end position="700"/>
    </location>
</feature>
<dbReference type="PANTHER" id="PTHR11264:SF0">
    <property type="entry name" value="URACIL-DNA GLYCOSYLASE"/>
    <property type="match status" value="1"/>
</dbReference>
<dbReference type="Gene3D" id="3.40.470.10">
    <property type="entry name" value="Uracil-DNA glycosylase-like domain"/>
    <property type="match status" value="1"/>
</dbReference>
<dbReference type="Gene3D" id="2.60.200.20">
    <property type="match status" value="1"/>
</dbReference>
<dbReference type="GO" id="GO:0097510">
    <property type="term" value="P:base-excision repair, AP site formation via deaminated base removal"/>
    <property type="evidence" value="ECO:0007669"/>
    <property type="project" value="TreeGrafter"/>
</dbReference>
<feature type="domain" description="FHA" evidence="7">
    <location>
        <begin position="546"/>
        <end position="605"/>
    </location>
</feature>
<evidence type="ECO:0000256" key="5">
    <source>
        <dbReference type="ARBA" id="ARBA00023242"/>
    </source>
</evidence>
<dbReference type="Proteomes" id="UP000076078">
    <property type="component" value="Unassembled WGS sequence"/>
</dbReference>
<comment type="subcellular location">
    <subcellularLocation>
        <location evidence="1">Nucleus</location>
    </subcellularLocation>
</comment>
<proteinExistence type="predicted"/>
<reference evidence="9 10" key="1">
    <citation type="submission" date="2015-12" db="EMBL/GenBank/DDBJ databases">
        <title>Dictyostelia acquired genes for synthesis and detection of signals that induce cell-type specialization by lateral gene transfer from prokaryotes.</title>
        <authorList>
            <person name="Gloeckner G."/>
            <person name="Schaap P."/>
        </authorList>
    </citation>
    <scope>NUCLEOTIDE SEQUENCE [LARGE SCALE GENOMIC DNA]</scope>
    <source>
        <strain evidence="9 10">TK</strain>
    </source>
</reference>
<dbReference type="SMART" id="SM01336">
    <property type="entry name" value="zf-PARP"/>
    <property type="match status" value="1"/>
</dbReference>
<dbReference type="SUPFAM" id="SSF52141">
    <property type="entry name" value="Uracil-DNA glycosylase-like"/>
    <property type="match status" value="1"/>
</dbReference>
<keyword evidence="4" id="KW-0862">Zinc</keyword>
<feature type="domain" description="PARP-type" evidence="8">
    <location>
        <begin position="6"/>
        <end position="100"/>
    </location>
</feature>
<feature type="compositionally biased region" description="Basic residues" evidence="6">
    <location>
        <begin position="718"/>
        <end position="730"/>
    </location>
</feature>
<dbReference type="FunCoup" id="A0A152A2Z5">
    <property type="interactions" value="484"/>
</dbReference>
<feature type="compositionally biased region" description="Acidic residues" evidence="6">
    <location>
        <begin position="460"/>
        <end position="474"/>
    </location>
</feature>
<dbReference type="PROSITE" id="PS50006">
    <property type="entry name" value="FHA_DOMAIN"/>
    <property type="match status" value="1"/>
</dbReference>
<dbReference type="InterPro" id="IPR000253">
    <property type="entry name" value="FHA_dom"/>
</dbReference>
<dbReference type="Gene3D" id="3.30.1740.10">
    <property type="entry name" value="Zinc finger, PARP-type"/>
    <property type="match status" value="1"/>
</dbReference>
<keyword evidence="10" id="KW-1185">Reference proteome</keyword>
<dbReference type="OrthoDB" id="21099at2759"/>
<evidence type="ECO:0000259" key="8">
    <source>
        <dbReference type="PROSITE" id="PS50064"/>
    </source>
</evidence>
<dbReference type="PROSITE" id="PS50064">
    <property type="entry name" value="ZF_PARP_2"/>
    <property type="match status" value="1"/>
</dbReference>
<dbReference type="Pfam" id="PF10283">
    <property type="entry name" value="zf-CCHH"/>
    <property type="match status" value="1"/>
</dbReference>
<dbReference type="EMBL" id="LODT01000013">
    <property type="protein sequence ID" value="KYR00475.1"/>
    <property type="molecule type" value="Genomic_DNA"/>
</dbReference>
<dbReference type="InterPro" id="IPR001510">
    <property type="entry name" value="Znf_PARP"/>
</dbReference>
<dbReference type="SUPFAM" id="SSF57716">
    <property type="entry name" value="Glucocorticoid receptor-like (DNA-binding domain)"/>
    <property type="match status" value="1"/>
</dbReference>
<keyword evidence="2" id="KW-0479">Metal-binding</keyword>
<evidence type="ECO:0000256" key="3">
    <source>
        <dbReference type="ARBA" id="ARBA00022771"/>
    </source>
</evidence>
<dbReference type="GO" id="GO:0003677">
    <property type="term" value="F:DNA binding"/>
    <property type="evidence" value="ECO:0007669"/>
    <property type="project" value="InterPro"/>
</dbReference>
<feature type="region of interest" description="Disordered" evidence="6">
    <location>
        <begin position="647"/>
        <end position="777"/>
    </location>
</feature>
<dbReference type="InterPro" id="IPR036957">
    <property type="entry name" value="Znf_PARP_sf"/>
</dbReference>
<keyword evidence="5" id="KW-0539">Nucleus</keyword>
<dbReference type="STRING" id="361077.A0A152A2Z5"/>
<feature type="compositionally biased region" description="Basic residues" evidence="6">
    <location>
        <begin position="106"/>
        <end position="115"/>
    </location>
</feature>
<evidence type="ECO:0000313" key="10">
    <source>
        <dbReference type="Proteomes" id="UP000076078"/>
    </source>
</evidence>
<feature type="compositionally biased region" description="Acidic residues" evidence="6">
    <location>
        <begin position="736"/>
        <end position="752"/>
    </location>
</feature>
<dbReference type="InterPro" id="IPR008984">
    <property type="entry name" value="SMAD_FHA_dom_sf"/>
</dbReference>
<dbReference type="InterPro" id="IPR019406">
    <property type="entry name" value="APLF_PBZ"/>
</dbReference>
<accession>A0A152A2Z5</accession>
<feature type="compositionally biased region" description="Low complexity" evidence="6">
    <location>
        <begin position="657"/>
        <end position="675"/>
    </location>
</feature>
<protein>
    <submittedName>
        <fullName evidence="9">SMAD/FHA domain-containing protein</fullName>
    </submittedName>
</protein>
<dbReference type="GO" id="GO:0005634">
    <property type="term" value="C:nucleus"/>
    <property type="evidence" value="ECO:0007669"/>
    <property type="project" value="UniProtKB-SubCell"/>
</dbReference>
<comment type="caution">
    <text evidence="9">The sequence shown here is derived from an EMBL/GenBank/DDBJ whole genome shotgun (WGS) entry which is preliminary data.</text>
</comment>
<feature type="compositionally biased region" description="Low complexity" evidence="6">
    <location>
        <begin position="519"/>
        <end position="529"/>
    </location>
</feature>
<sequence>MSDAVYRVEYSKTGRSKCKNSKCKDTIEKGEMRIGKIFSSDRFTEGGQATDWFHAKCFFESQKRARKTTKKIDDTDDLTDFDDLKEKDQKLLKSYFEEQRSSVLQKSKKPSKSKPKSTSTPNKPKPSSSTWVVDDDDDEGGGGEKKQQETKKKQSANDSMEFDEDSIFDKFAYKKTPSTTTTTTSSKGRKNVTLKQILSDKWLKHLEDRITANGKYNDYLNGSTLLPRRNDETFLSLNMVGEPKDCKVVIFGQAPFRQRDASSGFAYCDESTKHWQLKDCKVPTKNFIKQAMMWKGYASKEDNTATMQEILTEIELPADNPKDWFKSLAKQGVLWLNTSLTCTEDQEDIRDHHEFWKPVIEEIIRTIFQCKLDVVNSQSAGDGQAIKGLVILLPGKHFGYLKNSIDIIASEFLGAIPMEIIDGQSPVLELFNQFDYLKQINASLTKVSQDVIDWWKPKEDDDQNPSESESEDEQQPSSANLDKMPIDNDEMESQLFNDDIQQQQQQQTPKNDQKQHTHSGSVPKSISGSSGEKMVCYLVREDGLKFQIDLNHEVDIGRRNLDIQDLSISRKHANVRFTQNQKTGKYNLEVKPTGSHPMYISNDEGDDNIKQMPTNDVTLFTNGQKFLLCSKKYLFTVEIVDVNADDSAIQSQPPKPTTTTTTTSSSSSTSKPKTGGTKRKLEDDDEEYAKNLQKEFDKQSKSTTPKASSSKSSSTKTTKPKAKVEKKRKTGPKDMDMDDYDYDDDFIADSDEDYHSGDSDSDEDVGYIKIPTRSSDKPDCQYWDLCYRKNKQHLANYNHPPGHNP</sequence>
<feature type="compositionally biased region" description="Basic and acidic residues" evidence="6">
    <location>
        <begin position="142"/>
        <end position="152"/>
    </location>
</feature>
<dbReference type="GO" id="GO:0004844">
    <property type="term" value="F:uracil DNA N-glycosylase activity"/>
    <property type="evidence" value="ECO:0007669"/>
    <property type="project" value="InterPro"/>
</dbReference>
<feature type="region of interest" description="Disordered" evidence="6">
    <location>
        <begin position="98"/>
        <end position="160"/>
    </location>
</feature>
<keyword evidence="3" id="KW-0863">Zinc-finger</keyword>
<dbReference type="GO" id="GO:0005739">
    <property type="term" value="C:mitochondrion"/>
    <property type="evidence" value="ECO:0007669"/>
    <property type="project" value="TreeGrafter"/>
</dbReference>
<dbReference type="InterPro" id="IPR036895">
    <property type="entry name" value="Uracil-DNA_glycosylase-like_sf"/>
</dbReference>
<dbReference type="GO" id="GO:0008270">
    <property type="term" value="F:zinc ion binding"/>
    <property type="evidence" value="ECO:0007669"/>
    <property type="project" value="UniProtKB-KW"/>
</dbReference>
<feature type="compositionally biased region" description="Low complexity" evidence="6">
    <location>
        <begin position="116"/>
        <end position="130"/>
    </location>
</feature>
<dbReference type="Pfam" id="PF00645">
    <property type="entry name" value="zf-PARP"/>
    <property type="match status" value="1"/>
</dbReference>
<dbReference type="OMA" id="WKPKEDD"/>
<dbReference type="SUPFAM" id="SSF49879">
    <property type="entry name" value="SMAD/FHA domain"/>
    <property type="match status" value="1"/>
</dbReference>
<dbReference type="InterPro" id="IPR002043">
    <property type="entry name" value="UDG_fam1"/>
</dbReference>
<evidence type="ECO:0000259" key="7">
    <source>
        <dbReference type="PROSITE" id="PS50006"/>
    </source>
</evidence>
<feature type="region of interest" description="Disordered" evidence="6">
    <location>
        <begin position="499"/>
        <end position="529"/>
    </location>
</feature>
<gene>
    <name evidence="9" type="ORF">DLAC_02481</name>
</gene>